<dbReference type="InterPro" id="IPR038636">
    <property type="entry name" value="Wzi_sf"/>
</dbReference>
<proteinExistence type="predicted"/>
<accession>A0ABV8AT97</accession>
<dbReference type="Proteomes" id="UP001595805">
    <property type="component" value="Unassembled WGS sequence"/>
</dbReference>
<dbReference type="RefSeq" id="WP_377906216.1">
    <property type="nucleotide sequence ID" value="NZ_JBHRZS010000007.1"/>
</dbReference>
<name>A0ABV8AT97_9BACT</name>
<protein>
    <submittedName>
        <fullName evidence="1">Capsule assembly Wzi family protein</fullName>
    </submittedName>
</protein>
<evidence type="ECO:0000313" key="1">
    <source>
        <dbReference type="EMBL" id="MFC3880867.1"/>
    </source>
</evidence>
<dbReference type="InterPro" id="IPR026950">
    <property type="entry name" value="Caps_assemb_Wzi"/>
</dbReference>
<comment type="caution">
    <text evidence="1">The sequence shown here is derived from an EMBL/GenBank/DDBJ whole genome shotgun (WGS) entry which is preliminary data.</text>
</comment>
<reference evidence="2" key="1">
    <citation type="journal article" date="2019" name="Int. J. Syst. Evol. Microbiol.">
        <title>The Global Catalogue of Microorganisms (GCM) 10K type strain sequencing project: providing services to taxonomists for standard genome sequencing and annotation.</title>
        <authorList>
            <consortium name="The Broad Institute Genomics Platform"/>
            <consortium name="The Broad Institute Genome Sequencing Center for Infectious Disease"/>
            <person name="Wu L."/>
            <person name="Ma J."/>
        </authorList>
    </citation>
    <scope>NUCLEOTIDE SEQUENCE [LARGE SCALE GENOMIC DNA]</scope>
    <source>
        <strain evidence="2">CCUG 60523</strain>
    </source>
</reference>
<evidence type="ECO:0000313" key="2">
    <source>
        <dbReference type="Proteomes" id="UP001595805"/>
    </source>
</evidence>
<gene>
    <name evidence="1" type="ORF">ACFOSV_11795</name>
</gene>
<sequence>MGGGSRINASILWESSREIVKMQPRKKLFVLMSMIVLNLLVPRHARLQTLNAGLPILEEYLRRDQLKGNFGLSNSFMMRPLNFQTLRDSGNAINTLHSFYPINKGRKPNSFRFSILPIISTTEFNSKRPYGWGNKGLTPNVGLQTYLSAGIFASVGFLEIQLQPELTFSENRSYQGFWNGFRTPVTSARFFYWNDGDNPERFESNSFRAWWGQSRVQLNLGGFGLALSSENIWWGPGQFNALIFSDNAEGFPHLSLHSTRPLKTFIGNFEGQLLMGRLENSLLDPSQNETMNNRFFQDFTGDWRYLNGLSITYNPVFLPNLFFGFNRTFQQYNELKGNTFRDWFPVFEFFQKERVFDDGNTITYDSRGQDQQVSVSFRYLAPKANFEVYTEFGRRDHSFNWREFILNPEHARAYIFGFQKLFPVARPNTFIQVRGEITHQQESVNRYIRYRGLIGNQTWHTHGLARGFVNYGQTLGVGSGVGANVQTLEIARVEGMNKMGIVLERLENHQDFFYRAFGQNEEKQPWIDLSMGLLFDKRWNNLLLSSKAQFIYAQNYQWIPEGIQSEEFPSVQNLLSFYGSLNLIYSLSGN</sequence>
<dbReference type="Pfam" id="PF14052">
    <property type="entry name" value="Caps_assemb_Wzi"/>
    <property type="match status" value="1"/>
</dbReference>
<dbReference type="EMBL" id="JBHRZS010000007">
    <property type="protein sequence ID" value="MFC3880867.1"/>
    <property type="molecule type" value="Genomic_DNA"/>
</dbReference>
<keyword evidence="2" id="KW-1185">Reference proteome</keyword>
<dbReference type="Gene3D" id="2.40.160.130">
    <property type="entry name" value="Capsule assembly protein Wzi"/>
    <property type="match status" value="1"/>
</dbReference>
<organism evidence="1 2">
    <name type="scientific">Algoriphagus namhaensis</name>
    <dbReference type="NCBI Taxonomy" id="915353"/>
    <lineage>
        <taxon>Bacteria</taxon>
        <taxon>Pseudomonadati</taxon>
        <taxon>Bacteroidota</taxon>
        <taxon>Cytophagia</taxon>
        <taxon>Cytophagales</taxon>
        <taxon>Cyclobacteriaceae</taxon>
        <taxon>Algoriphagus</taxon>
    </lineage>
</organism>